<dbReference type="OMA" id="WKNDDEP"/>
<keyword evidence="13" id="KW-1185">Reference proteome</keyword>
<proteinExistence type="inferred from homology"/>
<evidence type="ECO:0000256" key="1">
    <source>
        <dbReference type="ARBA" id="ARBA00004123"/>
    </source>
</evidence>
<dbReference type="PANTHER" id="PTHR31633:SF1">
    <property type="entry name" value="H_ACA RIBONUCLEOPROTEIN COMPLEX NON-CORE SUBUNIT NAF1"/>
    <property type="match status" value="1"/>
</dbReference>
<accession>A0A3P8VP18</accession>
<comment type="function">
    <text evidence="9">RNA-binding protein required for the maturation of box H/ACA snoRNPs complex and ribosome biogenesis. During assembly of the H/ACA snoRNPs complex, it associates with the complex and disappears during maturation of the complex and is replaced by NOLA1/GAR1 to yield mature H/ACA snoRNPs complex. Probably competes with NOLA1/GAR1 for binding with DKC1/NOLA4.</text>
</comment>
<comment type="similarity">
    <text evidence="2">Belongs to the NAF1 family.</text>
</comment>
<dbReference type="CTD" id="92345"/>
<evidence type="ECO:0000256" key="10">
    <source>
        <dbReference type="ARBA" id="ARBA00063185"/>
    </source>
</evidence>
<dbReference type="Proteomes" id="UP000265120">
    <property type="component" value="Chromosome 9"/>
</dbReference>
<keyword evidence="5" id="KW-0698">rRNA processing</keyword>
<organism evidence="12 13">
    <name type="scientific">Cynoglossus semilaevis</name>
    <name type="common">Tongue sole</name>
    <dbReference type="NCBI Taxonomy" id="244447"/>
    <lineage>
        <taxon>Eukaryota</taxon>
        <taxon>Metazoa</taxon>
        <taxon>Chordata</taxon>
        <taxon>Craniata</taxon>
        <taxon>Vertebrata</taxon>
        <taxon>Euteleostomi</taxon>
        <taxon>Actinopterygii</taxon>
        <taxon>Neopterygii</taxon>
        <taxon>Teleostei</taxon>
        <taxon>Neoteleostei</taxon>
        <taxon>Acanthomorphata</taxon>
        <taxon>Carangaria</taxon>
        <taxon>Pleuronectiformes</taxon>
        <taxon>Pleuronectoidei</taxon>
        <taxon>Cynoglossidae</taxon>
        <taxon>Cynoglossinae</taxon>
        <taxon>Cynoglossus</taxon>
    </lineage>
</organism>
<evidence type="ECO:0000256" key="3">
    <source>
        <dbReference type="ARBA" id="ARBA00021438"/>
    </source>
</evidence>
<comment type="subunit">
    <text evidence="10">During assembly of the complex, component of the small nucleolar ribonucleoprotein particles containing H/ACA-type snoRNAs (H/ACA snoRNPs) which contains NOLA2/NHP2, NOLA3/NOP10, NAF1 and DKC1/NOLA4. Interacts directly with DKC1/NOLA4.</text>
</comment>
<dbReference type="GO" id="GO:0003723">
    <property type="term" value="F:RNA binding"/>
    <property type="evidence" value="ECO:0007669"/>
    <property type="project" value="UniProtKB-KW"/>
</dbReference>
<dbReference type="InterPro" id="IPR007504">
    <property type="entry name" value="H/ACA_rnp_Gar1/Naf1"/>
</dbReference>
<sequence length="468" mass="51190">MDKDTDSGPGQKNDVEHMNNDVTAMNSDITDTNIDIIDMNSDITGINNVIADTNNDITDTTSENTGMKNDIDTNNKITDTNNDVTDMNSENTGMNIDITDLTGDIITAVSSESRQITEKEQDGTSAPPVHSVRRTEVDSEGSDSDSSDSSSSSSSSPALVFGGDEDDDEGYSQRAPVRTRDEVLLEELPAVEDVCISLPDDVELKPVGTISGIIKQLVIVQSLKDTPPLSDDSIIFTADRVAVGKVFEVFGPVSSPLYILRVGSLEQLSSRGLTEGLTLYYAPENEALTVYVLTQQLKLLKGSDASWKNDQEPPEEALDFSDDEKEKEAKTKAKKKRRPDNNTTGNPAHITHKTFQQQQQQHPDVRTFSPRHSASLQHNQRNYGGKQPTYGHAFHHQMPPTCLPPPCPYPPPMFPPPAYNLYPPPPGAAPSFFHPSWATPAPFPPHFWHPYTDVSSAPPPPPPPPPPQ</sequence>
<dbReference type="InParanoid" id="A0A3P8VP18"/>
<evidence type="ECO:0000256" key="6">
    <source>
        <dbReference type="ARBA" id="ARBA00022553"/>
    </source>
</evidence>
<dbReference type="InterPro" id="IPR038664">
    <property type="entry name" value="Gar1/Naf1_Cbf5-bd_sf"/>
</dbReference>
<dbReference type="GO" id="GO:0005732">
    <property type="term" value="C:sno(s)RNA-containing ribonucleoprotein complex"/>
    <property type="evidence" value="ECO:0007669"/>
    <property type="project" value="InterPro"/>
</dbReference>
<dbReference type="PANTHER" id="PTHR31633">
    <property type="entry name" value="H/ACA RIBONUCLEOPROTEIN COMPLEX NON-CORE SUBUNIT NAF1"/>
    <property type="match status" value="1"/>
</dbReference>
<dbReference type="STRING" id="244447.ENSCSEP00000016983"/>
<dbReference type="GO" id="GO:0006364">
    <property type="term" value="P:rRNA processing"/>
    <property type="evidence" value="ECO:0007669"/>
    <property type="project" value="UniProtKB-KW"/>
</dbReference>
<feature type="region of interest" description="Disordered" evidence="11">
    <location>
        <begin position="112"/>
        <end position="178"/>
    </location>
</feature>
<dbReference type="RefSeq" id="XP_008315416.1">
    <property type="nucleotide sequence ID" value="XM_008317194.3"/>
</dbReference>
<dbReference type="SUPFAM" id="SSF50447">
    <property type="entry name" value="Translation proteins"/>
    <property type="match status" value="1"/>
</dbReference>
<evidence type="ECO:0000256" key="5">
    <source>
        <dbReference type="ARBA" id="ARBA00022552"/>
    </source>
</evidence>
<evidence type="ECO:0000256" key="7">
    <source>
        <dbReference type="ARBA" id="ARBA00022884"/>
    </source>
</evidence>
<dbReference type="OrthoDB" id="21550at2759"/>
<reference evidence="12" key="2">
    <citation type="submission" date="2025-08" db="UniProtKB">
        <authorList>
            <consortium name="Ensembl"/>
        </authorList>
    </citation>
    <scope>IDENTIFICATION</scope>
</reference>
<dbReference type="Pfam" id="PF04410">
    <property type="entry name" value="Gar1"/>
    <property type="match status" value="1"/>
</dbReference>
<keyword evidence="6" id="KW-0597">Phosphoprotein</keyword>
<feature type="region of interest" description="Disordered" evidence="11">
    <location>
        <begin position="305"/>
        <end position="370"/>
    </location>
</feature>
<comment type="subcellular location">
    <subcellularLocation>
        <location evidence="1">Nucleus</location>
    </subcellularLocation>
</comment>
<reference evidence="12 13" key="1">
    <citation type="journal article" date="2014" name="Nat. Genet.">
        <title>Whole-genome sequence of a flatfish provides insights into ZW sex chromosome evolution and adaptation to a benthic lifestyle.</title>
        <authorList>
            <person name="Chen S."/>
            <person name="Zhang G."/>
            <person name="Shao C."/>
            <person name="Huang Q."/>
            <person name="Liu G."/>
            <person name="Zhang P."/>
            <person name="Song W."/>
            <person name="An N."/>
            <person name="Chalopin D."/>
            <person name="Volff J.N."/>
            <person name="Hong Y."/>
            <person name="Li Q."/>
            <person name="Sha Z."/>
            <person name="Zhou H."/>
            <person name="Xie M."/>
            <person name="Yu Q."/>
            <person name="Liu Y."/>
            <person name="Xiang H."/>
            <person name="Wang N."/>
            <person name="Wu K."/>
            <person name="Yang C."/>
            <person name="Zhou Q."/>
            <person name="Liao X."/>
            <person name="Yang L."/>
            <person name="Hu Q."/>
            <person name="Zhang J."/>
            <person name="Meng L."/>
            <person name="Jin L."/>
            <person name="Tian Y."/>
            <person name="Lian J."/>
            <person name="Yang J."/>
            <person name="Miao G."/>
            <person name="Liu S."/>
            <person name="Liang Z."/>
            <person name="Yan F."/>
            <person name="Li Y."/>
            <person name="Sun B."/>
            <person name="Zhang H."/>
            <person name="Zhang J."/>
            <person name="Zhu Y."/>
            <person name="Du M."/>
            <person name="Zhao Y."/>
            <person name="Schartl M."/>
            <person name="Tang Q."/>
            <person name="Wang J."/>
        </authorList>
    </citation>
    <scope>NUCLEOTIDE SEQUENCE</scope>
</reference>
<dbReference type="InterPro" id="IPR040309">
    <property type="entry name" value="Naf1"/>
</dbReference>
<keyword evidence="8" id="KW-0539">Nucleus</keyword>
<evidence type="ECO:0000256" key="8">
    <source>
        <dbReference type="ARBA" id="ARBA00023242"/>
    </source>
</evidence>
<dbReference type="Gene3D" id="2.40.10.230">
    <property type="entry name" value="Probable tRNA pseudouridine synthase domain"/>
    <property type="match status" value="1"/>
</dbReference>
<dbReference type="Ensembl" id="ENSCSET00000017197.1">
    <property type="protein sequence ID" value="ENSCSEP00000016983.1"/>
    <property type="gene ID" value="ENSCSEG00000010914.1"/>
</dbReference>
<feature type="region of interest" description="Disordered" evidence="11">
    <location>
        <begin position="448"/>
        <end position="468"/>
    </location>
</feature>
<keyword evidence="7" id="KW-0694">RNA-binding</keyword>
<dbReference type="InterPro" id="IPR009000">
    <property type="entry name" value="Transl_B-barrel_sf"/>
</dbReference>
<name>A0A3P8VP18_CYNSE</name>
<evidence type="ECO:0000256" key="2">
    <source>
        <dbReference type="ARBA" id="ARBA00009801"/>
    </source>
</evidence>
<dbReference type="GO" id="GO:0005634">
    <property type="term" value="C:nucleus"/>
    <property type="evidence" value="ECO:0007669"/>
    <property type="project" value="UniProtKB-SubCell"/>
</dbReference>
<evidence type="ECO:0000256" key="11">
    <source>
        <dbReference type="SAM" id="MobiDB-lite"/>
    </source>
</evidence>
<dbReference type="AlphaFoldDB" id="A0A3P8VP18"/>
<feature type="compositionally biased region" description="Pro residues" evidence="11">
    <location>
        <begin position="457"/>
        <end position="468"/>
    </location>
</feature>
<evidence type="ECO:0000313" key="13">
    <source>
        <dbReference type="Proteomes" id="UP000265120"/>
    </source>
</evidence>
<feature type="compositionally biased region" description="Acidic residues" evidence="11">
    <location>
        <begin position="312"/>
        <end position="323"/>
    </location>
</feature>
<reference evidence="12" key="3">
    <citation type="submission" date="2025-09" db="UniProtKB">
        <authorList>
            <consortium name="Ensembl"/>
        </authorList>
    </citation>
    <scope>IDENTIFICATION</scope>
</reference>
<dbReference type="GO" id="GO:0001522">
    <property type="term" value="P:pseudouridine synthesis"/>
    <property type="evidence" value="ECO:0007669"/>
    <property type="project" value="InterPro"/>
</dbReference>
<evidence type="ECO:0000313" key="12">
    <source>
        <dbReference type="Ensembl" id="ENSCSEP00000016983.1"/>
    </source>
</evidence>
<dbReference type="GeneTree" id="ENSGT00390000004697"/>
<dbReference type="KEGG" id="csem:103383875"/>
<evidence type="ECO:0000256" key="9">
    <source>
        <dbReference type="ARBA" id="ARBA00057529"/>
    </source>
</evidence>
<keyword evidence="4" id="KW-0690">Ribosome biogenesis</keyword>
<protein>
    <recommendedName>
        <fullName evidence="3">H/ACA ribonucleoprotein complex non-core subunit NAF1</fullName>
    </recommendedName>
</protein>
<dbReference type="FunFam" id="2.40.10.230:FF:000002">
    <property type="entry name" value="H/ACA ribonucleoprotein complex non-core subunit NAF1"/>
    <property type="match status" value="1"/>
</dbReference>
<dbReference type="GO" id="GO:0043489">
    <property type="term" value="P:RNA stabilization"/>
    <property type="evidence" value="ECO:0007669"/>
    <property type="project" value="UniProtKB-ARBA"/>
</dbReference>
<feature type="compositionally biased region" description="Low complexity" evidence="11">
    <location>
        <begin position="147"/>
        <end position="156"/>
    </location>
</feature>
<evidence type="ECO:0000256" key="4">
    <source>
        <dbReference type="ARBA" id="ARBA00022517"/>
    </source>
</evidence>
<dbReference type="GO" id="GO:0000493">
    <property type="term" value="P:box H/ACA snoRNP assembly"/>
    <property type="evidence" value="ECO:0007669"/>
    <property type="project" value="InterPro"/>
</dbReference>
<dbReference type="GeneID" id="103383875"/>